<name>A0A1Y3ULS3_LIMRT</name>
<protein>
    <submittedName>
        <fullName evidence="1">Uncharacterized protein</fullName>
    </submittedName>
</protein>
<gene>
    <name evidence="1" type="ORF">B5G22_03805</name>
</gene>
<accession>A0A1Y3ULS3</accession>
<dbReference type="EMBL" id="NFHN01000010">
    <property type="protein sequence ID" value="OUN49085.1"/>
    <property type="molecule type" value="Genomic_DNA"/>
</dbReference>
<dbReference type="Proteomes" id="UP000195868">
    <property type="component" value="Unassembled WGS sequence"/>
</dbReference>
<evidence type="ECO:0000313" key="1">
    <source>
        <dbReference type="EMBL" id="OUN49085.1"/>
    </source>
</evidence>
<evidence type="ECO:0000313" key="2">
    <source>
        <dbReference type="Proteomes" id="UP000195868"/>
    </source>
</evidence>
<sequence length="78" mass="9084">MKAIDNFDKEIDINILGLRRLEALGPNKLDSERTFELASKLISVCRNSELPYREIQKAIVYTDNSLYYKLKPRNSDVH</sequence>
<dbReference type="RefSeq" id="WP_086141201.1">
    <property type="nucleotide sequence ID" value="NZ_MIMI01000061.1"/>
</dbReference>
<organism evidence="1 2">
    <name type="scientific">Limosilactobacillus reuteri</name>
    <name type="common">Lactobacillus reuteri</name>
    <dbReference type="NCBI Taxonomy" id="1598"/>
    <lineage>
        <taxon>Bacteria</taxon>
        <taxon>Bacillati</taxon>
        <taxon>Bacillota</taxon>
        <taxon>Bacilli</taxon>
        <taxon>Lactobacillales</taxon>
        <taxon>Lactobacillaceae</taxon>
        <taxon>Limosilactobacillus</taxon>
    </lineage>
</organism>
<comment type="caution">
    <text evidence="1">The sequence shown here is derived from an EMBL/GenBank/DDBJ whole genome shotgun (WGS) entry which is preliminary data.</text>
</comment>
<reference evidence="2" key="1">
    <citation type="submission" date="2017-04" db="EMBL/GenBank/DDBJ databases">
        <title>Function of individual gut microbiota members based on whole genome sequencing of pure cultures obtained from chicken caecum.</title>
        <authorList>
            <person name="Medvecky M."/>
            <person name="Cejkova D."/>
            <person name="Polansky O."/>
            <person name="Karasova D."/>
            <person name="Kubasova T."/>
            <person name="Cizek A."/>
            <person name="Rychlik I."/>
        </authorList>
    </citation>
    <scope>NUCLEOTIDE SEQUENCE [LARGE SCALE GENOMIC DNA]</scope>
    <source>
        <strain evidence="2">An71</strain>
    </source>
</reference>
<proteinExistence type="predicted"/>
<dbReference type="AlphaFoldDB" id="A0A1Y3ULS3"/>